<sequence>MQKLLVVVIFLTMVLGCKKEAKETNGDENELVFFSFQNMPRTQEVNAEAEEILNNWKEFQALQSSFNVMNKASNNEDLALAIDDLLEKEKSLREGDYPEAFDKPQIKSRQRVLRTYLLKIKSSIADRTDVNEPMKQMLEANNAWRAQFNVLVNNKLDLKLILDEQ</sequence>
<proteinExistence type="predicted"/>
<reference evidence="1 2" key="1">
    <citation type="submission" date="2023-09" db="EMBL/GenBank/DDBJ databases">
        <authorList>
            <person name="Rey-Velasco X."/>
        </authorList>
    </citation>
    <scope>NUCLEOTIDE SEQUENCE [LARGE SCALE GENOMIC DNA]</scope>
    <source>
        <strain evidence="1 2">F388</strain>
    </source>
</reference>
<name>A0ABU3A6X0_9FLAO</name>
<gene>
    <name evidence="1" type="ORF">RM706_02715</name>
</gene>
<evidence type="ECO:0000313" key="1">
    <source>
        <dbReference type="EMBL" id="MDT0605921.1"/>
    </source>
</evidence>
<dbReference type="Proteomes" id="UP001255246">
    <property type="component" value="Unassembled WGS sequence"/>
</dbReference>
<keyword evidence="2" id="KW-1185">Reference proteome</keyword>
<dbReference type="RefSeq" id="WP_311349485.1">
    <property type="nucleotide sequence ID" value="NZ_JAVRHR010000001.1"/>
</dbReference>
<comment type="caution">
    <text evidence="1">The sequence shown here is derived from an EMBL/GenBank/DDBJ whole genome shotgun (WGS) entry which is preliminary data.</text>
</comment>
<accession>A0ABU3A6X0</accession>
<evidence type="ECO:0000313" key="2">
    <source>
        <dbReference type="Proteomes" id="UP001255246"/>
    </source>
</evidence>
<dbReference type="PROSITE" id="PS51257">
    <property type="entry name" value="PROKAR_LIPOPROTEIN"/>
    <property type="match status" value="1"/>
</dbReference>
<dbReference type="EMBL" id="JAVRHR010000001">
    <property type="protein sequence ID" value="MDT0605921.1"/>
    <property type="molecule type" value="Genomic_DNA"/>
</dbReference>
<organism evidence="1 2">
    <name type="scientific">Croceitalea rosinachiae</name>
    <dbReference type="NCBI Taxonomy" id="3075596"/>
    <lineage>
        <taxon>Bacteria</taxon>
        <taxon>Pseudomonadati</taxon>
        <taxon>Bacteroidota</taxon>
        <taxon>Flavobacteriia</taxon>
        <taxon>Flavobacteriales</taxon>
        <taxon>Flavobacteriaceae</taxon>
        <taxon>Croceitalea</taxon>
    </lineage>
</organism>
<protein>
    <recommendedName>
        <fullName evidence="3">Lipoprotein</fullName>
    </recommendedName>
</protein>
<evidence type="ECO:0008006" key="3">
    <source>
        <dbReference type="Google" id="ProtNLM"/>
    </source>
</evidence>